<dbReference type="Proteomes" id="UP000036681">
    <property type="component" value="Unplaced"/>
</dbReference>
<evidence type="ECO:0000313" key="3">
    <source>
        <dbReference type="WBParaSite" id="ALUE_0000586801-mRNA-1"/>
    </source>
</evidence>
<organism evidence="2 3">
    <name type="scientific">Ascaris lumbricoides</name>
    <name type="common">Giant roundworm</name>
    <dbReference type="NCBI Taxonomy" id="6252"/>
    <lineage>
        <taxon>Eukaryota</taxon>
        <taxon>Metazoa</taxon>
        <taxon>Ecdysozoa</taxon>
        <taxon>Nematoda</taxon>
        <taxon>Chromadorea</taxon>
        <taxon>Rhabditida</taxon>
        <taxon>Spirurina</taxon>
        <taxon>Ascaridomorpha</taxon>
        <taxon>Ascaridoidea</taxon>
        <taxon>Ascarididae</taxon>
        <taxon>Ascaris</taxon>
    </lineage>
</organism>
<evidence type="ECO:0000256" key="1">
    <source>
        <dbReference type="SAM" id="MobiDB-lite"/>
    </source>
</evidence>
<feature type="compositionally biased region" description="Polar residues" evidence="1">
    <location>
        <begin position="60"/>
        <end position="78"/>
    </location>
</feature>
<accession>A0A0M3HTB9</accession>
<proteinExistence type="predicted"/>
<keyword evidence="2" id="KW-1185">Reference proteome</keyword>
<reference evidence="3" key="1">
    <citation type="submission" date="2017-02" db="UniProtKB">
        <authorList>
            <consortium name="WormBaseParasite"/>
        </authorList>
    </citation>
    <scope>IDENTIFICATION</scope>
</reference>
<evidence type="ECO:0000313" key="2">
    <source>
        <dbReference type="Proteomes" id="UP000036681"/>
    </source>
</evidence>
<feature type="region of interest" description="Disordered" evidence="1">
    <location>
        <begin position="52"/>
        <end position="89"/>
    </location>
</feature>
<protein>
    <submittedName>
        <fullName evidence="3">WD_REPEATS_REGION domain-containing protein</fullName>
    </submittedName>
</protein>
<dbReference type="WBParaSite" id="ALUE_0000586801-mRNA-1">
    <property type="protein sequence ID" value="ALUE_0000586801-mRNA-1"/>
    <property type="gene ID" value="ALUE_0000586801"/>
</dbReference>
<sequence length="89" mass="9738">MRTTSCDDPEFSLWELAPGHHQVKITNKKISAILTVCIACYRQTTFMPDATYVGPYESSPDGSTGSSEVLKHNNTSILPNPVPDLLQAT</sequence>
<dbReference type="AlphaFoldDB" id="A0A0M3HTB9"/>
<name>A0A0M3HTB9_ASCLU</name>